<sequence>MKNTTIPLIGVSCLLLVGCTSSFSKARQAINQAPDWYDARRDEIAGEGYPQLVDIPTIAPGAKPGKTLAASEERVAALGKEFAANARAELPPVGGAEIARVAGEIRQQFAGLDMESNFLTDAEIAAIRDSFDVPRVTQGLKGQR</sequence>
<dbReference type="PROSITE" id="PS51257">
    <property type="entry name" value="PROKAR_LIPOPROTEIN"/>
    <property type="match status" value="1"/>
</dbReference>
<proteinExistence type="predicted"/>
<dbReference type="eggNOG" id="ENOG5032I1G">
    <property type="taxonomic scope" value="Bacteria"/>
</dbReference>
<protein>
    <submittedName>
        <fullName evidence="2">Putative lipoprotein</fullName>
    </submittedName>
</protein>
<comment type="caution">
    <text evidence="2">The sequence shown here is derived from an EMBL/GenBank/DDBJ whole genome shotgun (WGS) entry which is preliminary data.</text>
</comment>
<dbReference type="Proteomes" id="UP000025171">
    <property type="component" value="Unassembled WGS sequence"/>
</dbReference>
<dbReference type="STRING" id="1280950.HJO_03560"/>
<dbReference type="EMBL" id="ARYK01000001">
    <property type="protein sequence ID" value="KCZ94420.1"/>
    <property type="molecule type" value="Genomic_DNA"/>
</dbReference>
<evidence type="ECO:0000256" key="1">
    <source>
        <dbReference type="SAM" id="SignalP"/>
    </source>
</evidence>
<dbReference type="AlphaFoldDB" id="A0A059FUQ5"/>
<organism evidence="2 3">
    <name type="scientific">Hyphomonas johnsonii MHS-2</name>
    <dbReference type="NCBI Taxonomy" id="1280950"/>
    <lineage>
        <taxon>Bacteria</taxon>
        <taxon>Pseudomonadati</taxon>
        <taxon>Pseudomonadota</taxon>
        <taxon>Alphaproteobacteria</taxon>
        <taxon>Hyphomonadales</taxon>
        <taxon>Hyphomonadaceae</taxon>
        <taxon>Hyphomonas</taxon>
    </lineage>
</organism>
<dbReference type="PATRIC" id="fig|1280950.3.peg.725"/>
<evidence type="ECO:0000313" key="2">
    <source>
        <dbReference type="EMBL" id="KCZ94420.1"/>
    </source>
</evidence>
<dbReference type="OrthoDB" id="7630503at2"/>
<keyword evidence="1" id="KW-0732">Signal</keyword>
<reference evidence="2 3" key="1">
    <citation type="journal article" date="2014" name="Antonie Van Leeuwenhoek">
        <title>Hyphomonas beringensis sp. nov. and Hyphomonas chukchiensis sp. nov., isolated from surface seawater of the Bering Sea and Chukchi Sea.</title>
        <authorList>
            <person name="Li C."/>
            <person name="Lai Q."/>
            <person name="Li G."/>
            <person name="Dong C."/>
            <person name="Wang J."/>
            <person name="Liao Y."/>
            <person name="Shao Z."/>
        </authorList>
    </citation>
    <scope>NUCLEOTIDE SEQUENCE [LARGE SCALE GENOMIC DNA]</scope>
    <source>
        <strain evidence="2 3">MHS-2</strain>
    </source>
</reference>
<dbReference type="RefSeq" id="WP_035613572.1">
    <property type="nucleotide sequence ID" value="NZ_ARYK01000001.1"/>
</dbReference>
<name>A0A059FUQ5_9PROT</name>
<feature type="signal peptide" evidence="1">
    <location>
        <begin position="1"/>
        <end position="26"/>
    </location>
</feature>
<keyword evidence="2" id="KW-0449">Lipoprotein</keyword>
<evidence type="ECO:0000313" key="3">
    <source>
        <dbReference type="Proteomes" id="UP000025171"/>
    </source>
</evidence>
<keyword evidence="3" id="KW-1185">Reference proteome</keyword>
<gene>
    <name evidence="2" type="ORF">HJO_03560</name>
</gene>
<feature type="chain" id="PRO_5001572664" evidence="1">
    <location>
        <begin position="27"/>
        <end position="144"/>
    </location>
</feature>
<accession>A0A059FUQ5</accession>